<keyword evidence="2" id="KW-0472">Membrane</keyword>
<feature type="compositionally biased region" description="Polar residues" evidence="1">
    <location>
        <begin position="26"/>
        <end position="35"/>
    </location>
</feature>
<dbReference type="EMBL" id="AY389752">
    <property type="protein sequence ID" value="AAS21004.1"/>
    <property type="molecule type" value="mRNA"/>
</dbReference>
<keyword evidence="2" id="KW-0812">Transmembrane</keyword>
<feature type="region of interest" description="Disordered" evidence="1">
    <location>
        <begin position="13"/>
        <end position="35"/>
    </location>
</feature>
<reference evidence="3" key="1">
    <citation type="submission" date="2003-09" db="EMBL/GenBank/DDBJ databases">
        <title>Hyacinthus orientalis unknown protein mRNA, expressing during regeneration of floral buds in vitro.</title>
        <authorList>
            <person name="Fan J.H."/>
            <person name="Ma Y."/>
            <person name="Zhang X.S."/>
        </authorList>
    </citation>
    <scope>NUCLEOTIDE SEQUENCE</scope>
    <source>
        <tissue evidence="3">Regenerated floral bud</tissue>
    </source>
</reference>
<keyword evidence="2" id="KW-1133">Transmembrane helix</keyword>
<dbReference type="AlphaFoldDB" id="Q5YJN0"/>
<feature type="non-terminal residue" evidence="3">
    <location>
        <position position="1"/>
    </location>
</feature>
<organism evidence="3">
    <name type="scientific">Hyacinthus orientalis</name>
    <name type="common">Common hyacinth</name>
    <dbReference type="NCBI Taxonomy" id="82025"/>
    <lineage>
        <taxon>Eukaryota</taxon>
        <taxon>Viridiplantae</taxon>
        <taxon>Streptophyta</taxon>
        <taxon>Embryophyta</taxon>
        <taxon>Tracheophyta</taxon>
        <taxon>Spermatophyta</taxon>
        <taxon>Magnoliopsida</taxon>
        <taxon>Liliopsida</taxon>
        <taxon>Asparagales</taxon>
        <taxon>Hyacinthaceae</taxon>
        <taxon>Hyacinthoideae</taxon>
        <taxon>Hyacintheae</taxon>
        <taxon>Hyacinthus</taxon>
    </lineage>
</organism>
<proteinExistence type="evidence at transcript level"/>
<evidence type="ECO:0000256" key="1">
    <source>
        <dbReference type="SAM" id="MobiDB-lite"/>
    </source>
</evidence>
<accession>Q5YJN0</accession>
<sequence>PGLSSHVMTFESEQHLKIQSGRHHPTVSQKTTAGRKQTTKVLTMAVVFMTTISANLCPLQVNDARRRKRMVTLPELSLRINPPCI</sequence>
<feature type="transmembrane region" description="Helical" evidence="2">
    <location>
        <begin position="41"/>
        <end position="61"/>
    </location>
</feature>
<evidence type="ECO:0000256" key="2">
    <source>
        <dbReference type="SAM" id="Phobius"/>
    </source>
</evidence>
<name>Q5YJN0_HYAOR</name>
<evidence type="ECO:0000313" key="3">
    <source>
        <dbReference type="EMBL" id="AAS21004.1"/>
    </source>
</evidence>
<protein>
    <submittedName>
        <fullName evidence="3">Cell-adhesion protein MFB1-like protein</fullName>
    </submittedName>
</protein>